<dbReference type="Proteomes" id="UP001295740">
    <property type="component" value="Unassembled WGS sequence"/>
</dbReference>
<feature type="compositionally biased region" description="Polar residues" evidence="1">
    <location>
        <begin position="61"/>
        <end position="83"/>
    </location>
</feature>
<sequence>MLPPRSPITAQHSTRTNSGGSGTVYDAVRDTVTARGSGPSQSAPGSGSGPSQSAPGFGPLQSASAGGTPSQPSRLPTATQASGGNDPYSHLTPLQRAELNEALHEVVVKYAPRFREAEQIKDPNERKVRLTGTQNILYAKQSTIRKRFGVRLRHKRTKEEIEQERVRMWTLEHGAPTPSYGSGSGPSRSAPGSEPSQSEPAGGSGSGPSQSAPGSGPSQSARHILERDTGYRELDPHARQRVQSRPRQYVDLDSSDSYGEEEHSREHGGRRHKIPASGAAASGSTQYRKIAPLASLKVNPEGLAYVSTALDFDCFCGNRLSRVDLKTYAPMYAHIYGSYGKGLICCRDCREVYQRRLREARISNTRGADGKRGP</sequence>
<keyword evidence="3" id="KW-1185">Reference proteome</keyword>
<evidence type="ECO:0000256" key="1">
    <source>
        <dbReference type="SAM" id="MobiDB-lite"/>
    </source>
</evidence>
<evidence type="ECO:0000313" key="2">
    <source>
        <dbReference type="EMBL" id="CAJ2503978.1"/>
    </source>
</evidence>
<organism evidence="2 3">
    <name type="scientific">Anthostomella pinea</name>
    <dbReference type="NCBI Taxonomy" id="933095"/>
    <lineage>
        <taxon>Eukaryota</taxon>
        <taxon>Fungi</taxon>
        <taxon>Dikarya</taxon>
        <taxon>Ascomycota</taxon>
        <taxon>Pezizomycotina</taxon>
        <taxon>Sordariomycetes</taxon>
        <taxon>Xylariomycetidae</taxon>
        <taxon>Xylariales</taxon>
        <taxon>Xylariaceae</taxon>
        <taxon>Anthostomella</taxon>
    </lineage>
</organism>
<protein>
    <submittedName>
        <fullName evidence="2">Uu.00g113720.m01.CDS01</fullName>
    </submittedName>
</protein>
<feature type="compositionally biased region" description="Polar residues" evidence="1">
    <location>
        <begin position="8"/>
        <end position="18"/>
    </location>
</feature>
<feature type="compositionally biased region" description="Basic and acidic residues" evidence="1">
    <location>
        <begin position="223"/>
        <end position="238"/>
    </location>
</feature>
<name>A0AAI8VFJ5_9PEZI</name>
<dbReference type="EMBL" id="CAUWAG010000006">
    <property type="protein sequence ID" value="CAJ2503978.1"/>
    <property type="molecule type" value="Genomic_DNA"/>
</dbReference>
<evidence type="ECO:0000313" key="3">
    <source>
        <dbReference type="Proteomes" id="UP001295740"/>
    </source>
</evidence>
<feature type="region of interest" description="Disordered" evidence="1">
    <location>
        <begin position="173"/>
        <end position="282"/>
    </location>
</feature>
<feature type="region of interest" description="Disordered" evidence="1">
    <location>
        <begin position="1"/>
        <end position="91"/>
    </location>
</feature>
<accession>A0AAI8VFJ5</accession>
<dbReference type="AlphaFoldDB" id="A0AAI8VFJ5"/>
<reference evidence="2" key="1">
    <citation type="submission" date="2023-10" db="EMBL/GenBank/DDBJ databases">
        <authorList>
            <person name="Hackl T."/>
        </authorList>
    </citation>
    <scope>NUCLEOTIDE SEQUENCE</scope>
</reference>
<proteinExistence type="predicted"/>
<gene>
    <name evidence="2" type="ORF">KHLLAP_LOCUS4446</name>
</gene>
<feature type="compositionally biased region" description="Low complexity" evidence="1">
    <location>
        <begin position="36"/>
        <end position="59"/>
    </location>
</feature>
<feature type="compositionally biased region" description="Low complexity" evidence="1">
    <location>
        <begin position="174"/>
        <end position="221"/>
    </location>
</feature>
<comment type="caution">
    <text evidence="2">The sequence shown here is derived from an EMBL/GenBank/DDBJ whole genome shotgun (WGS) entry which is preliminary data.</text>
</comment>